<dbReference type="EMBL" id="AQFT01000039">
    <property type="protein sequence ID" value="EMZ33775.1"/>
    <property type="molecule type" value="Genomic_DNA"/>
</dbReference>
<dbReference type="AlphaFoldDB" id="N2B5T3"/>
<dbReference type="NCBIfam" id="TIGR01509">
    <property type="entry name" value="HAD-SF-IA-v3"/>
    <property type="match status" value="1"/>
</dbReference>
<accession>N2B5T3</accession>
<dbReference type="STRING" id="1235802.C823_01315"/>
<dbReference type="PRINTS" id="PR00413">
    <property type="entry name" value="HADHALOGNASE"/>
</dbReference>
<dbReference type="InterPro" id="IPR041492">
    <property type="entry name" value="HAD_2"/>
</dbReference>
<dbReference type="OrthoDB" id="9797743at2"/>
<dbReference type="SFLD" id="SFLDG01129">
    <property type="entry name" value="C1.5:_HAD__Beta-PGM__Phosphata"/>
    <property type="match status" value="1"/>
</dbReference>
<dbReference type="PANTHER" id="PTHR18901:SF38">
    <property type="entry name" value="PSEUDOURIDINE-5'-PHOSPHATASE"/>
    <property type="match status" value="1"/>
</dbReference>
<dbReference type="SUPFAM" id="SSF56784">
    <property type="entry name" value="HAD-like"/>
    <property type="match status" value="1"/>
</dbReference>
<dbReference type="InterPro" id="IPR006439">
    <property type="entry name" value="HAD-SF_hydro_IA"/>
</dbReference>
<protein>
    <submittedName>
        <fullName evidence="1">HAD hydrolase, family IA</fullName>
    </submittedName>
</protein>
<dbReference type="SFLD" id="SFLDS00003">
    <property type="entry name" value="Haloacid_Dehalogenase"/>
    <property type="match status" value="1"/>
</dbReference>
<dbReference type="InterPro" id="IPR023198">
    <property type="entry name" value="PGP-like_dom2"/>
</dbReference>
<proteinExistence type="predicted"/>
<dbReference type="PANTHER" id="PTHR18901">
    <property type="entry name" value="2-DEOXYGLUCOSE-6-PHOSPHATE PHOSPHATASE 2"/>
    <property type="match status" value="1"/>
</dbReference>
<dbReference type="eggNOG" id="COG0637">
    <property type="taxonomic scope" value="Bacteria"/>
</dbReference>
<dbReference type="Gene3D" id="3.40.50.1000">
    <property type="entry name" value="HAD superfamily/HAD-like"/>
    <property type="match status" value="1"/>
</dbReference>
<evidence type="ECO:0000313" key="1">
    <source>
        <dbReference type="EMBL" id="EMZ33775.1"/>
    </source>
</evidence>
<dbReference type="Proteomes" id="UP000012589">
    <property type="component" value="Unassembled WGS sequence"/>
</dbReference>
<dbReference type="PATRIC" id="fig|1235802.3.peg.1403"/>
<sequence length="220" mass="25179">MIKAVVFDMDGLMIDTERLLVKYWIEAAHHYGYAMKAEHIIGIRSLEAKYAIPKLKAEIGNDFDYYKVRTLRIKLMADHIEQHGLDEKPGLGKLLEYLKQHCYLTAVATATDPERTRRYLESLDRLKYFDRIVCASMVENGKPAPDIYLKAASELKVNPVECMALEDSPNGILSAYRAGMCPVMIPDLSQPDEELRRMLYACVDNLENVIELLERHKSQA</sequence>
<dbReference type="InterPro" id="IPR036412">
    <property type="entry name" value="HAD-like_sf"/>
</dbReference>
<keyword evidence="2" id="KW-1185">Reference proteome</keyword>
<evidence type="ECO:0000313" key="2">
    <source>
        <dbReference type="Proteomes" id="UP000012589"/>
    </source>
</evidence>
<dbReference type="HOGENOM" id="CLU_045011_13_3_9"/>
<dbReference type="GO" id="GO:0016787">
    <property type="term" value="F:hydrolase activity"/>
    <property type="evidence" value="ECO:0007669"/>
    <property type="project" value="UniProtKB-KW"/>
</dbReference>
<reference evidence="1 2" key="1">
    <citation type="journal article" date="2014" name="Genome Announc.">
        <title>Draft genome sequences of the altered schaedler flora, a defined bacterial community from gnotobiotic mice.</title>
        <authorList>
            <person name="Wannemuehler M.J."/>
            <person name="Overstreet A.M."/>
            <person name="Ward D.V."/>
            <person name="Phillips G.J."/>
        </authorList>
    </citation>
    <scope>NUCLEOTIDE SEQUENCE [LARGE SCALE GENOMIC DNA]</scope>
    <source>
        <strain evidence="1 2">ASF492</strain>
    </source>
</reference>
<name>N2B5T3_9FIRM</name>
<gene>
    <name evidence="1" type="ORF">C823_01315</name>
</gene>
<dbReference type="Pfam" id="PF13419">
    <property type="entry name" value="HAD_2"/>
    <property type="match status" value="1"/>
</dbReference>
<organism evidence="1 2">
    <name type="scientific">Eubacterium plexicaudatum ASF492</name>
    <dbReference type="NCBI Taxonomy" id="1235802"/>
    <lineage>
        <taxon>Bacteria</taxon>
        <taxon>Bacillati</taxon>
        <taxon>Bacillota</taxon>
        <taxon>Clostridia</taxon>
        <taxon>Eubacteriales</taxon>
        <taxon>Eubacteriaceae</taxon>
        <taxon>Eubacterium</taxon>
    </lineage>
</organism>
<dbReference type="Gene3D" id="1.10.150.240">
    <property type="entry name" value="Putative phosphatase, domain 2"/>
    <property type="match status" value="1"/>
</dbReference>
<keyword evidence="1" id="KW-0378">Hydrolase</keyword>
<comment type="caution">
    <text evidence="1">The sequence shown here is derived from an EMBL/GenBank/DDBJ whole genome shotgun (WGS) entry which is preliminary data.</text>
</comment>
<dbReference type="InterPro" id="IPR023214">
    <property type="entry name" value="HAD_sf"/>
</dbReference>